<reference evidence="2 3" key="1">
    <citation type="journal article" date="2023" name="Plants (Basel)">
        <title>Bridging the Gap: Combining Genomics and Transcriptomics Approaches to Understand Stylosanthes scabra, an Orphan Legume from the Brazilian Caatinga.</title>
        <authorList>
            <person name="Ferreira-Neto J.R.C."/>
            <person name="da Silva M.D."/>
            <person name="Binneck E."/>
            <person name="de Melo N.F."/>
            <person name="da Silva R.H."/>
            <person name="de Melo A.L.T.M."/>
            <person name="Pandolfi V."/>
            <person name="Bustamante F.O."/>
            <person name="Brasileiro-Vidal A.C."/>
            <person name="Benko-Iseppon A.M."/>
        </authorList>
    </citation>
    <scope>NUCLEOTIDE SEQUENCE [LARGE SCALE GENOMIC DNA]</scope>
    <source>
        <tissue evidence="2">Leaves</tissue>
    </source>
</reference>
<name>A0ABU6T5E1_9FABA</name>
<keyword evidence="3" id="KW-1185">Reference proteome</keyword>
<gene>
    <name evidence="2" type="ORF">PIB30_008354</name>
</gene>
<feature type="region of interest" description="Disordered" evidence="1">
    <location>
        <begin position="74"/>
        <end position="120"/>
    </location>
</feature>
<feature type="region of interest" description="Disordered" evidence="1">
    <location>
        <begin position="496"/>
        <end position="528"/>
    </location>
</feature>
<evidence type="ECO:0000313" key="2">
    <source>
        <dbReference type="EMBL" id="MED6143714.1"/>
    </source>
</evidence>
<comment type="caution">
    <text evidence="2">The sequence shown here is derived from an EMBL/GenBank/DDBJ whole genome shotgun (WGS) entry which is preliminary data.</text>
</comment>
<organism evidence="2 3">
    <name type="scientific">Stylosanthes scabra</name>
    <dbReference type="NCBI Taxonomy" id="79078"/>
    <lineage>
        <taxon>Eukaryota</taxon>
        <taxon>Viridiplantae</taxon>
        <taxon>Streptophyta</taxon>
        <taxon>Embryophyta</taxon>
        <taxon>Tracheophyta</taxon>
        <taxon>Spermatophyta</taxon>
        <taxon>Magnoliopsida</taxon>
        <taxon>eudicotyledons</taxon>
        <taxon>Gunneridae</taxon>
        <taxon>Pentapetalae</taxon>
        <taxon>rosids</taxon>
        <taxon>fabids</taxon>
        <taxon>Fabales</taxon>
        <taxon>Fabaceae</taxon>
        <taxon>Papilionoideae</taxon>
        <taxon>50 kb inversion clade</taxon>
        <taxon>dalbergioids sensu lato</taxon>
        <taxon>Dalbergieae</taxon>
        <taxon>Pterocarpus clade</taxon>
        <taxon>Stylosanthes</taxon>
    </lineage>
</organism>
<feature type="compositionally biased region" description="Basic and acidic residues" evidence="1">
    <location>
        <begin position="74"/>
        <end position="83"/>
    </location>
</feature>
<dbReference type="Proteomes" id="UP001341840">
    <property type="component" value="Unassembled WGS sequence"/>
</dbReference>
<feature type="compositionally biased region" description="Low complexity" evidence="1">
    <location>
        <begin position="496"/>
        <end position="512"/>
    </location>
</feature>
<accession>A0ABU6T5E1</accession>
<evidence type="ECO:0000256" key="1">
    <source>
        <dbReference type="SAM" id="MobiDB-lite"/>
    </source>
</evidence>
<feature type="compositionally biased region" description="Basic and acidic residues" evidence="1">
    <location>
        <begin position="515"/>
        <end position="528"/>
    </location>
</feature>
<sequence length="528" mass="58246">MSPFVRTIGVNKGITLLGVIPPLNATLQVLYQFSLIILVCENSLSSLTLFADAKPTKITGVAFEPILEKKDVASKGESQDQLKKEKKSKKIPGPSKKRAASDIEGKVPTSKKRTVSNTGAEVSLPKAKKLKEAKKGRLIRKNIPFLLLNLIPSKPKVVRLPSPRRVSILSKLPRASKLPKLRILTYLKQRRKKINPGQLLACFLESRCSCNCLSASFSSFNRLHSGGASGNLGSASTTAAMSSSVANLDSIINFPQIDQEGFYIVPTPKSGDLIFNEDDFDLISILSEAKEAFSLELPKDFVKTEKTDIDAQGAESGREDASFQFDQQPGEDQAMPDLTHNEVDSSLIVANQAARIHECLNRPLSDLLTDENLKSILVEDSAILAQHKMEHAEALQRFLEDLYECERYNSREASNKEIWDQDTILAKCQASIDQVTPILNTGKSKEEEAIRVEHALLEEIQSLEKRLADARSSLLSTKEGLLRIKSSNAKLKASLSNFETKQTSAKTSKATALRTLEEADREQKEADD</sequence>
<proteinExistence type="predicted"/>
<protein>
    <submittedName>
        <fullName evidence="2">Uncharacterized protein</fullName>
    </submittedName>
</protein>
<evidence type="ECO:0000313" key="3">
    <source>
        <dbReference type="Proteomes" id="UP001341840"/>
    </source>
</evidence>
<feature type="compositionally biased region" description="Basic residues" evidence="1">
    <location>
        <begin position="84"/>
        <end position="98"/>
    </location>
</feature>
<dbReference type="EMBL" id="JASCZI010090639">
    <property type="protein sequence ID" value="MED6143714.1"/>
    <property type="molecule type" value="Genomic_DNA"/>
</dbReference>